<reference evidence="9 10" key="1">
    <citation type="submission" date="2019-06" db="EMBL/GenBank/DDBJ databases">
        <title>Draft genome sequence of the filamentous fungus Phialemoniopsis curvata isolated from diesel fuel.</title>
        <authorList>
            <person name="Varaljay V.A."/>
            <person name="Lyon W.J."/>
            <person name="Crouch A.L."/>
            <person name="Drake C.E."/>
            <person name="Hollomon J.M."/>
            <person name="Nadeau L.J."/>
            <person name="Nunn H.S."/>
            <person name="Stevenson B.S."/>
            <person name="Bojanowski C.L."/>
            <person name="Crookes-Goodson W.J."/>
        </authorList>
    </citation>
    <scope>NUCLEOTIDE SEQUENCE [LARGE SCALE GENOMIC DNA]</scope>
    <source>
        <strain evidence="9 10">D216</strain>
    </source>
</reference>
<evidence type="ECO:0000256" key="4">
    <source>
        <dbReference type="ARBA" id="ARBA00023125"/>
    </source>
</evidence>
<evidence type="ECO:0000256" key="1">
    <source>
        <dbReference type="ARBA" id="ARBA00022723"/>
    </source>
</evidence>
<dbReference type="STRING" id="1093900.A0A507B1H9"/>
<dbReference type="GeneID" id="41975664"/>
<proteinExistence type="predicted"/>
<evidence type="ECO:0000256" key="6">
    <source>
        <dbReference type="ARBA" id="ARBA00023242"/>
    </source>
</evidence>
<dbReference type="EMBL" id="SKBQ01000053">
    <property type="protein sequence ID" value="TPX10828.1"/>
    <property type="molecule type" value="Genomic_DNA"/>
</dbReference>
<feature type="region of interest" description="Disordered" evidence="7">
    <location>
        <begin position="550"/>
        <end position="576"/>
    </location>
</feature>
<dbReference type="GO" id="GO:0000981">
    <property type="term" value="F:DNA-binding transcription factor activity, RNA polymerase II-specific"/>
    <property type="evidence" value="ECO:0007669"/>
    <property type="project" value="InterPro"/>
</dbReference>
<protein>
    <recommendedName>
        <fullName evidence="8">Zn(2)-C6 fungal-type domain-containing protein</fullName>
    </recommendedName>
</protein>
<dbReference type="OrthoDB" id="2593732at2759"/>
<comment type="caution">
    <text evidence="9">The sequence shown here is derived from an EMBL/GenBank/DDBJ whole genome shotgun (WGS) entry which is preliminary data.</text>
</comment>
<dbReference type="RefSeq" id="XP_030992539.1">
    <property type="nucleotide sequence ID" value="XM_031143047.1"/>
</dbReference>
<sequence>MANGSDSPPQRSAPSGRKGSKKVRTGCITCKIRKVKCDETKPFCLRCTKTGRKCDGYLDPKALASRRRSKDQDARPYSSLSLLLEWASPEEQRSFHFFQQVAAPKLSGDLDAFFWKVLVLQVCQSEPAVRHAVLAVSSLYEDLMQNELNTTHKRSFALQQYNMAIACLLDQMNGSANRPIGSLLTCVLFVCIEFMQSKDRESMIHLEQGRQILVQLDKQAANSQDPDMAIIKEHLVPIYTRLSLNSFLFGGTPVAIPDSLKLLSQIPASFNSIFEARYTIYEFLDRVLRFTQRSRPLRYKKRVSREVLRGFESEQDYLFGQLSKINVAMSLFQASAAKDATDADLAGLRLYLHIVKIWIGTALSNRETDFDSHVDSFSAVVPLCATTIEAAASARQKEGHHNHYHHHHRAQATAAAPPPSRSISPPSSTGGGARDSFFFTMEANTIPPLYYVATKCRHSLIRHAAVDLLRRSPVRKENLWRADAVLPLAEHVIELEERAVQEEAGPPPTTTGPFGFPANKHDTSPEPWGHRLSELLVADAFDTTTTTTTTGMTTAASTSNPALAAAPSRPLSTTSSFRDAPFPPPLLGADAGPHGLDLDLDVPVDPAILIEAAEIAASSSQHSFGGATAFSSPDAFGGDSTTILLDVGAAPPLSEPGFLGIPAATGSASRRQETAAAETLPVRMHDVQHRHHHHYQQQRPSASPAGSSSGGAGSSPGRSQQGTQQGTQQRGSTEAPFGLPEHLRVHDVIIGPEDDGGSWIMAFRKLKGLDGDWDVRTEYVAVA</sequence>
<keyword evidence="10" id="KW-1185">Reference proteome</keyword>
<feature type="region of interest" description="Disordered" evidence="7">
    <location>
        <begin position="687"/>
        <end position="740"/>
    </location>
</feature>
<keyword evidence="6" id="KW-0539">Nucleus</keyword>
<dbReference type="PROSITE" id="PS00463">
    <property type="entry name" value="ZN2_CY6_FUNGAL_1"/>
    <property type="match status" value="1"/>
</dbReference>
<dbReference type="Proteomes" id="UP000319257">
    <property type="component" value="Unassembled WGS sequence"/>
</dbReference>
<dbReference type="GO" id="GO:0008270">
    <property type="term" value="F:zinc ion binding"/>
    <property type="evidence" value="ECO:0007669"/>
    <property type="project" value="InterPro"/>
</dbReference>
<evidence type="ECO:0000313" key="9">
    <source>
        <dbReference type="EMBL" id="TPX10828.1"/>
    </source>
</evidence>
<dbReference type="Pfam" id="PF00172">
    <property type="entry name" value="Zn_clus"/>
    <property type="match status" value="1"/>
</dbReference>
<dbReference type="PANTHER" id="PTHR36206:SF16">
    <property type="entry name" value="TRANSCRIPTION FACTOR DOMAIN-CONTAINING PROTEIN-RELATED"/>
    <property type="match status" value="1"/>
</dbReference>
<accession>A0A507B1H9</accession>
<evidence type="ECO:0000313" key="10">
    <source>
        <dbReference type="Proteomes" id="UP000319257"/>
    </source>
</evidence>
<dbReference type="InterPro" id="IPR052360">
    <property type="entry name" value="Transcr_Regulatory_Proteins"/>
</dbReference>
<dbReference type="SUPFAM" id="SSF57701">
    <property type="entry name" value="Zn2/Cys6 DNA-binding domain"/>
    <property type="match status" value="1"/>
</dbReference>
<evidence type="ECO:0000256" key="5">
    <source>
        <dbReference type="ARBA" id="ARBA00023163"/>
    </source>
</evidence>
<keyword evidence="4" id="KW-0238">DNA-binding</keyword>
<feature type="region of interest" description="Disordered" evidence="7">
    <location>
        <begin position="1"/>
        <end position="21"/>
    </location>
</feature>
<feature type="region of interest" description="Disordered" evidence="7">
    <location>
        <begin position="394"/>
        <end position="431"/>
    </location>
</feature>
<dbReference type="GO" id="GO:0003677">
    <property type="term" value="F:DNA binding"/>
    <property type="evidence" value="ECO:0007669"/>
    <property type="project" value="UniProtKB-KW"/>
</dbReference>
<evidence type="ECO:0000256" key="7">
    <source>
        <dbReference type="SAM" id="MobiDB-lite"/>
    </source>
</evidence>
<dbReference type="InterPro" id="IPR021858">
    <property type="entry name" value="Fun_TF"/>
</dbReference>
<feature type="domain" description="Zn(2)-C6 fungal-type" evidence="8">
    <location>
        <begin position="26"/>
        <end position="54"/>
    </location>
</feature>
<feature type="compositionally biased region" description="Low complexity" evidence="7">
    <location>
        <begin position="411"/>
        <end position="428"/>
    </location>
</feature>
<feature type="compositionally biased region" description="Low complexity" evidence="7">
    <location>
        <begin position="715"/>
        <end position="733"/>
    </location>
</feature>
<organism evidence="9 10">
    <name type="scientific">Thyridium curvatum</name>
    <dbReference type="NCBI Taxonomy" id="1093900"/>
    <lineage>
        <taxon>Eukaryota</taxon>
        <taxon>Fungi</taxon>
        <taxon>Dikarya</taxon>
        <taxon>Ascomycota</taxon>
        <taxon>Pezizomycotina</taxon>
        <taxon>Sordariomycetes</taxon>
        <taxon>Sordariomycetidae</taxon>
        <taxon>Thyridiales</taxon>
        <taxon>Thyridiaceae</taxon>
        <taxon>Thyridium</taxon>
    </lineage>
</organism>
<dbReference type="PANTHER" id="PTHR36206">
    <property type="entry name" value="ASPERCRYPTIN BIOSYNTHESIS CLUSTER-SPECIFIC TRANSCRIPTION REGULATOR ATNN-RELATED"/>
    <property type="match status" value="1"/>
</dbReference>
<dbReference type="Pfam" id="PF11951">
    <property type="entry name" value="Fungal_trans_2"/>
    <property type="match status" value="1"/>
</dbReference>
<evidence type="ECO:0000256" key="2">
    <source>
        <dbReference type="ARBA" id="ARBA00022833"/>
    </source>
</evidence>
<dbReference type="InParanoid" id="A0A507B1H9"/>
<dbReference type="CDD" id="cd00067">
    <property type="entry name" value="GAL4"/>
    <property type="match status" value="1"/>
</dbReference>
<dbReference type="Gene3D" id="4.10.240.10">
    <property type="entry name" value="Zn(2)-C6 fungal-type DNA-binding domain"/>
    <property type="match status" value="1"/>
</dbReference>
<feature type="compositionally biased region" description="Low complexity" evidence="7">
    <location>
        <begin position="697"/>
        <end position="707"/>
    </location>
</feature>
<gene>
    <name evidence="9" type="ORF">E0L32_008217</name>
</gene>
<keyword evidence="1" id="KW-0479">Metal-binding</keyword>
<feature type="compositionally biased region" description="Low complexity" evidence="7">
    <location>
        <begin position="550"/>
        <end position="572"/>
    </location>
</feature>
<keyword evidence="5" id="KW-0804">Transcription</keyword>
<evidence type="ECO:0000256" key="3">
    <source>
        <dbReference type="ARBA" id="ARBA00023015"/>
    </source>
</evidence>
<dbReference type="SMART" id="SM00066">
    <property type="entry name" value="GAL4"/>
    <property type="match status" value="1"/>
</dbReference>
<dbReference type="PROSITE" id="PS50048">
    <property type="entry name" value="ZN2_CY6_FUNGAL_2"/>
    <property type="match status" value="1"/>
</dbReference>
<dbReference type="InterPro" id="IPR001138">
    <property type="entry name" value="Zn2Cys6_DnaBD"/>
</dbReference>
<feature type="compositionally biased region" description="Polar residues" evidence="7">
    <location>
        <begin position="1"/>
        <end position="13"/>
    </location>
</feature>
<name>A0A507B1H9_9PEZI</name>
<keyword evidence="2" id="KW-0862">Zinc</keyword>
<evidence type="ECO:0000259" key="8">
    <source>
        <dbReference type="PROSITE" id="PS50048"/>
    </source>
</evidence>
<keyword evidence="3" id="KW-0805">Transcription regulation</keyword>
<dbReference type="InterPro" id="IPR036864">
    <property type="entry name" value="Zn2-C6_fun-type_DNA-bd_sf"/>
</dbReference>
<dbReference type="AlphaFoldDB" id="A0A507B1H9"/>